<evidence type="ECO:0000256" key="1">
    <source>
        <dbReference type="SAM" id="SignalP"/>
    </source>
</evidence>
<feature type="signal peptide" evidence="1">
    <location>
        <begin position="1"/>
        <end position="34"/>
    </location>
</feature>
<protein>
    <recommendedName>
        <fullName evidence="4">Transmembrane protein</fullName>
    </recommendedName>
</protein>
<sequence>MRATIHCSRTLPARHAHMLYSTVLLLWLIVPVLFTSEPAHFEAKNLVRRHYGGYCNPSCPCNPLDIIICCCPPQTPAPTETPTSSTSKSRKVIAAIISFILYTMFI</sequence>
<organism evidence="2 3">
    <name type="scientific">Necator americanus</name>
    <name type="common">Human hookworm</name>
    <dbReference type="NCBI Taxonomy" id="51031"/>
    <lineage>
        <taxon>Eukaryota</taxon>
        <taxon>Metazoa</taxon>
        <taxon>Ecdysozoa</taxon>
        <taxon>Nematoda</taxon>
        <taxon>Chromadorea</taxon>
        <taxon>Rhabditida</taxon>
        <taxon>Rhabditina</taxon>
        <taxon>Rhabditomorpha</taxon>
        <taxon>Strongyloidea</taxon>
        <taxon>Ancylostomatidae</taxon>
        <taxon>Bunostominae</taxon>
        <taxon>Necator</taxon>
    </lineage>
</organism>
<accession>A0ABR1DGD2</accession>
<gene>
    <name evidence="2" type="primary">Necator_chrIV.g15098</name>
    <name evidence="2" type="ORF">RB195_001803</name>
</gene>
<evidence type="ECO:0008006" key="4">
    <source>
        <dbReference type="Google" id="ProtNLM"/>
    </source>
</evidence>
<keyword evidence="1" id="KW-0732">Signal</keyword>
<dbReference type="Proteomes" id="UP001303046">
    <property type="component" value="Unassembled WGS sequence"/>
</dbReference>
<comment type="caution">
    <text evidence="2">The sequence shown here is derived from an EMBL/GenBank/DDBJ whole genome shotgun (WGS) entry which is preliminary data.</text>
</comment>
<feature type="chain" id="PRO_5047443174" description="Transmembrane protein" evidence="1">
    <location>
        <begin position="35"/>
        <end position="106"/>
    </location>
</feature>
<evidence type="ECO:0000313" key="2">
    <source>
        <dbReference type="EMBL" id="KAK6749412.1"/>
    </source>
</evidence>
<evidence type="ECO:0000313" key="3">
    <source>
        <dbReference type="Proteomes" id="UP001303046"/>
    </source>
</evidence>
<dbReference type="EMBL" id="JAVFWL010000004">
    <property type="protein sequence ID" value="KAK6749412.1"/>
    <property type="molecule type" value="Genomic_DNA"/>
</dbReference>
<proteinExistence type="predicted"/>
<keyword evidence="3" id="KW-1185">Reference proteome</keyword>
<reference evidence="2 3" key="1">
    <citation type="submission" date="2023-08" db="EMBL/GenBank/DDBJ databases">
        <title>A Necator americanus chromosomal reference genome.</title>
        <authorList>
            <person name="Ilik V."/>
            <person name="Petrzelkova K.J."/>
            <person name="Pardy F."/>
            <person name="Fuh T."/>
            <person name="Niatou-Singa F.S."/>
            <person name="Gouil Q."/>
            <person name="Baker L."/>
            <person name="Ritchie M.E."/>
            <person name="Jex A.R."/>
            <person name="Gazzola D."/>
            <person name="Li H."/>
            <person name="Toshio Fujiwara R."/>
            <person name="Zhan B."/>
            <person name="Aroian R.V."/>
            <person name="Pafco B."/>
            <person name="Schwarz E.M."/>
        </authorList>
    </citation>
    <scope>NUCLEOTIDE SEQUENCE [LARGE SCALE GENOMIC DNA]</scope>
    <source>
        <strain evidence="2 3">Aroian</strain>
        <tissue evidence="2">Whole animal</tissue>
    </source>
</reference>
<name>A0ABR1DGD2_NECAM</name>